<dbReference type="Pfam" id="PF07690">
    <property type="entry name" value="MFS_1"/>
    <property type="match status" value="1"/>
</dbReference>
<organism evidence="6 7">
    <name type="scientific">Pseudomonas xantholysinigenes</name>
    <dbReference type="NCBI Taxonomy" id="2745490"/>
    <lineage>
        <taxon>Bacteria</taxon>
        <taxon>Pseudomonadati</taxon>
        <taxon>Pseudomonadota</taxon>
        <taxon>Gammaproteobacteria</taxon>
        <taxon>Pseudomonadales</taxon>
        <taxon>Pseudomonadaceae</taxon>
        <taxon>Pseudomonas</taxon>
    </lineage>
</organism>
<dbReference type="InterPro" id="IPR011701">
    <property type="entry name" value="MFS"/>
</dbReference>
<dbReference type="InterPro" id="IPR036259">
    <property type="entry name" value="MFS_trans_sf"/>
</dbReference>
<reference evidence="6 7" key="2">
    <citation type="journal article" date="2021" name="Microorganisms">
        <title>The Ever-Expanding Pseudomonas Genus: Description of 43 New Species and Partition of the Pseudomonas putida Group.</title>
        <authorList>
            <person name="Girard L."/>
            <person name="Lood C."/>
            <person name="Hofte M."/>
            <person name="Vandamme P."/>
            <person name="Rokni-Zadeh H."/>
            <person name="van Noort V."/>
            <person name="Lavigne R."/>
            <person name="De Mot R."/>
        </authorList>
    </citation>
    <scope>NUCLEOTIDE SEQUENCE [LARGE SCALE GENOMIC DNA]</scope>
    <source>
        <strain evidence="6 7">RW9S1A</strain>
    </source>
</reference>
<dbReference type="Proteomes" id="UP000633418">
    <property type="component" value="Chromosome"/>
</dbReference>
<feature type="transmembrane region" description="Helical" evidence="4">
    <location>
        <begin position="141"/>
        <end position="159"/>
    </location>
</feature>
<feature type="transmembrane region" description="Helical" evidence="4">
    <location>
        <begin position="340"/>
        <end position="364"/>
    </location>
</feature>
<reference evidence="6 7" key="1">
    <citation type="journal article" date="2020" name="Microorganisms">
        <title>Reliable Identification of Environmental Pseudomonas Isolates Using the rpoD Gene.</title>
        <authorList>
            <consortium name="The Broad Institute Genome Sequencing Platform"/>
            <person name="Girard L."/>
            <person name="Lood C."/>
            <person name="Rokni-Zadeh H."/>
            <person name="van Noort V."/>
            <person name="Lavigne R."/>
            <person name="De Mot R."/>
        </authorList>
    </citation>
    <scope>NUCLEOTIDE SEQUENCE [LARGE SCALE GENOMIC DNA]</scope>
    <source>
        <strain evidence="6 7">RW9S1A</strain>
    </source>
</reference>
<feature type="transmembrane region" description="Helical" evidence="4">
    <location>
        <begin position="165"/>
        <end position="184"/>
    </location>
</feature>
<feature type="transmembrane region" description="Helical" evidence="4">
    <location>
        <begin position="283"/>
        <end position="303"/>
    </location>
</feature>
<evidence type="ECO:0000313" key="6">
    <source>
        <dbReference type="EMBL" id="QXI39708.1"/>
    </source>
</evidence>
<feature type="transmembrane region" description="Helical" evidence="4">
    <location>
        <begin position="309"/>
        <end position="328"/>
    </location>
</feature>
<feature type="transmembrane region" description="Helical" evidence="4">
    <location>
        <begin position="214"/>
        <end position="240"/>
    </location>
</feature>
<proteinExistence type="predicted"/>
<dbReference type="PANTHER" id="PTHR23546">
    <property type="entry name" value="TRANSPORT PROTEIN"/>
    <property type="match status" value="1"/>
</dbReference>
<evidence type="ECO:0000256" key="1">
    <source>
        <dbReference type="ARBA" id="ARBA00022692"/>
    </source>
</evidence>
<dbReference type="RefSeq" id="WP_186655618.1">
    <property type="nucleotide sequence ID" value="NZ_CP077095.1"/>
</dbReference>
<feature type="domain" description="Major facilitator superfamily (MFS) profile" evidence="5">
    <location>
        <begin position="11"/>
        <end position="394"/>
    </location>
</feature>
<dbReference type="GO" id="GO:0022857">
    <property type="term" value="F:transmembrane transporter activity"/>
    <property type="evidence" value="ECO:0007669"/>
    <property type="project" value="InterPro"/>
</dbReference>
<evidence type="ECO:0000256" key="2">
    <source>
        <dbReference type="ARBA" id="ARBA00022989"/>
    </source>
</evidence>
<dbReference type="PROSITE" id="PS50850">
    <property type="entry name" value="MFS"/>
    <property type="match status" value="1"/>
</dbReference>
<sequence length="395" mass="42359">MLRALKSYPAAVRLLLFTTFTLTMARAITLPYLVVYLSTHLALSIGQTGLLVGGAMFLASLLGPYGGHLVDTLRSHTLIVASTLVFALAFIAIVASPSAVPFFCFLVVAYLAQTVVDIAAKAGFCALLPEAQRGEVFAIKYTFNNIAWAAGPMLGVLLIEANDHLPFLVSAAIGLALSLTYYRLGQRDLRSHNEKPPAAGFAQVALGMLRDRRLVCFTLGGVLSAVVFGQFTAYLSQYLVVTLQDPAQVARLAGYLVTTNAVTVIALQYLIGRRIARQQLMPWLMTGMAMFIAGLLGFSVAASAPAWCLAMLVFTLGEIIVIPAEFMFIDLIAPEHLRGVYYGAQNLSNLGGGLGPILVGLALGHLLPAAVFYLLIGSVILAALFYWLGTRRQVD</sequence>
<feature type="transmembrane region" description="Helical" evidence="4">
    <location>
        <begin position="100"/>
        <end position="120"/>
    </location>
</feature>
<keyword evidence="7" id="KW-1185">Reference proteome</keyword>
<dbReference type="SUPFAM" id="SSF103473">
    <property type="entry name" value="MFS general substrate transporter"/>
    <property type="match status" value="1"/>
</dbReference>
<keyword evidence="1 4" id="KW-0812">Transmembrane</keyword>
<evidence type="ECO:0000313" key="7">
    <source>
        <dbReference type="Proteomes" id="UP000633418"/>
    </source>
</evidence>
<feature type="transmembrane region" description="Helical" evidence="4">
    <location>
        <begin position="252"/>
        <end position="271"/>
    </location>
</feature>
<keyword evidence="2 4" id="KW-1133">Transmembrane helix</keyword>
<dbReference type="AlphaFoldDB" id="A0A9E6PZE4"/>
<gene>
    <name evidence="6" type="ORF">HU772_006380</name>
</gene>
<dbReference type="PANTHER" id="PTHR23546:SF1">
    <property type="entry name" value="MEMBRANE PROTEIN"/>
    <property type="match status" value="1"/>
</dbReference>
<dbReference type="Gene3D" id="1.20.1250.20">
    <property type="entry name" value="MFS general substrate transporter like domains"/>
    <property type="match status" value="1"/>
</dbReference>
<accession>A0A9E6PZE4</accession>
<evidence type="ECO:0000259" key="5">
    <source>
        <dbReference type="PROSITE" id="PS50850"/>
    </source>
</evidence>
<evidence type="ECO:0000256" key="4">
    <source>
        <dbReference type="SAM" id="Phobius"/>
    </source>
</evidence>
<feature type="transmembrane region" description="Helical" evidence="4">
    <location>
        <begin position="43"/>
        <end position="65"/>
    </location>
</feature>
<name>A0A9E6PZE4_9PSED</name>
<protein>
    <submittedName>
        <fullName evidence="6">MFS transporter</fullName>
    </submittedName>
</protein>
<keyword evidence="3 4" id="KW-0472">Membrane</keyword>
<feature type="transmembrane region" description="Helical" evidence="4">
    <location>
        <begin position="77"/>
        <end position="94"/>
    </location>
</feature>
<dbReference type="InterPro" id="IPR020846">
    <property type="entry name" value="MFS_dom"/>
</dbReference>
<dbReference type="KEGG" id="pxn:HU772_006380"/>
<dbReference type="EMBL" id="CP077095">
    <property type="protein sequence ID" value="QXI39708.1"/>
    <property type="molecule type" value="Genomic_DNA"/>
</dbReference>
<evidence type="ECO:0000256" key="3">
    <source>
        <dbReference type="ARBA" id="ARBA00023136"/>
    </source>
</evidence>
<feature type="transmembrane region" description="Helical" evidence="4">
    <location>
        <begin position="370"/>
        <end position="389"/>
    </location>
</feature>